<evidence type="ECO:0000313" key="2">
    <source>
        <dbReference type="Proteomes" id="UP000179352"/>
    </source>
</evidence>
<proteinExistence type="predicted"/>
<dbReference type="EMBL" id="MFUU01000017">
    <property type="protein sequence ID" value="OGI85834.1"/>
    <property type="molecule type" value="Genomic_DNA"/>
</dbReference>
<protein>
    <submittedName>
        <fullName evidence="1">Uncharacterized protein</fullName>
    </submittedName>
</protein>
<dbReference type="AlphaFoldDB" id="A0A1F6WVJ3"/>
<organism evidence="1 2">
    <name type="scientific">Candidatus Nomurabacteria bacterium RIFCSPLOWO2_01_FULL_39_17</name>
    <dbReference type="NCBI Taxonomy" id="1801770"/>
    <lineage>
        <taxon>Bacteria</taxon>
        <taxon>Candidatus Nomuraibacteriota</taxon>
    </lineage>
</organism>
<dbReference type="Proteomes" id="UP000179352">
    <property type="component" value="Unassembled WGS sequence"/>
</dbReference>
<name>A0A1F6WVJ3_9BACT</name>
<evidence type="ECO:0000313" key="1">
    <source>
        <dbReference type="EMBL" id="OGI85834.1"/>
    </source>
</evidence>
<reference evidence="1 2" key="1">
    <citation type="journal article" date="2016" name="Nat. Commun.">
        <title>Thousands of microbial genomes shed light on interconnected biogeochemical processes in an aquifer system.</title>
        <authorList>
            <person name="Anantharaman K."/>
            <person name="Brown C.T."/>
            <person name="Hug L.A."/>
            <person name="Sharon I."/>
            <person name="Castelle C.J."/>
            <person name="Probst A.J."/>
            <person name="Thomas B.C."/>
            <person name="Singh A."/>
            <person name="Wilkins M.J."/>
            <person name="Karaoz U."/>
            <person name="Brodie E.L."/>
            <person name="Williams K.H."/>
            <person name="Hubbard S.S."/>
            <person name="Banfield J.F."/>
        </authorList>
    </citation>
    <scope>NUCLEOTIDE SEQUENCE [LARGE SCALE GENOMIC DNA]</scope>
</reference>
<accession>A0A1F6WVJ3</accession>
<comment type="caution">
    <text evidence="1">The sequence shown here is derived from an EMBL/GenBank/DDBJ whole genome shotgun (WGS) entry which is preliminary data.</text>
</comment>
<sequence>MIEIKDFLLRFGDILLSEEIKKEAVRNVISKTIRMPIKKEDIKIKNGTIYLNIKPIYKNEIFLKRDKIFSLLKEALGRKSPQDIR</sequence>
<gene>
    <name evidence="1" type="ORF">A3A01_00520</name>
</gene>